<accession>A0A1W1BM40</accession>
<dbReference type="AlphaFoldDB" id="A0A1W1BM40"/>
<evidence type="ECO:0000313" key="2">
    <source>
        <dbReference type="EMBL" id="SFV54566.1"/>
    </source>
</evidence>
<name>A0A1W1BM40_9ZZZZ</name>
<feature type="domain" description="DUF7494" evidence="1">
    <location>
        <begin position="17"/>
        <end position="132"/>
    </location>
</feature>
<dbReference type="SMART" id="SM00028">
    <property type="entry name" value="TPR"/>
    <property type="match status" value="3"/>
</dbReference>
<dbReference type="InterPro" id="IPR011990">
    <property type="entry name" value="TPR-like_helical_dom_sf"/>
</dbReference>
<dbReference type="Gene3D" id="1.25.40.10">
    <property type="entry name" value="Tetratricopeptide repeat domain"/>
    <property type="match status" value="2"/>
</dbReference>
<dbReference type="SUPFAM" id="SSF48452">
    <property type="entry name" value="TPR-like"/>
    <property type="match status" value="2"/>
</dbReference>
<dbReference type="InterPro" id="IPR055917">
    <property type="entry name" value="DUF7494"/>
</dbReference>
<proteinExistence type="predicted"/>
<organism evidence="2">
    <name type="scientific">hydrothermal vent metagenome</name>
    <dbReference type="NCBI Taxonomy" id="652676"/>
    <lineage>
        <taxon>unclassified sequences</taxon>
        <taxon>metagenomes</taxon>
        <taxon>ecological metagenomes</taxon>
    </lineage>
</organism>
<keyword evidence="2" id="KW-0966">Cell projection</keyword>
<dbReference type="InterPro" id="IPR019734">
    <property type="entry name" value="TPR_rpt"/>
</dbReference>
<dbReference type="EMBL" id="FPHH01000028">
    <property type="protein sequence ID" value="SFV54566.1"/>
    <property type="molecule type" value="Genomic_DNA"/>
</dbReference>
<keyword evidence="2" id="KW-0969">Cilium</keyword>
<reference evidence="2" key="1">
    <citation type="submission" date="2016-10" db="EMBL/GenBank/DDBJ databases">
        <authorList>
            <person name="de Groot N.N."/>
        </authorList>
    </citation>
    <scope>NUCLEOTIDE SEQUENCE</scope>
</reference>
<keyword evidence="2" id="KW-0282">Flagellum</keyword>
<protein>
    <submittedName>
        <fullName evidence="2">Paralysed flagella protein PflA</fullName>
    </submittedName>
</protein>
<sequence>MLRWILFISLSIPLFALEISVDSAKDDFIKYSTLRLDAKTPFSCKAIKNDFKITTKVICVFSKKPSKIVKSFQNDFFRVHMIIKTGKFFIIIKPVYRVKLFSNIFDLTQDATLFHSNAKSAKSWTLLGYKKKLPLLKEDQEHSDIALNLPFYLDKEKLPFVGSLDLQGNPVYIKKVEDVKEYLRVKKLYKKDKYSECLDVIENVLNKYPNTLFKAELLYYKIKVENKLKDWDNVVLSSKTFLREYSSSDNVAEVLSLIAKGYAKLSQSADADYFFDRLFSEHPQSIYAQWGYIYKGDMLAENAANKEAIKYYKRALRETQSLEVAATAAFRLANILLGTHTKEAAQYAMKIVEAKPLFFAQNFKSAQEMMQGFADMGDYKTAASIAGAILKGINPTYDEYEVLLKDRALWLAQTKDKRAALKAINAYIKQFPDGDYITKVENVKNELFFDVPDLNASAKLKEYNRLIEEYKNKTIGQKALYEKAKLLLKEKRYSEVLALKNDLLALMGSYKGINALIKEAAIGNMKRALEKKNCMQVLTISQEYNITLSDRWDDGIYSCAMKGGDFSLSKTIALKNLKVKSVQAREKWLYRYIKVAFATGNYTDVIDAAKDLIALIGENKKSPYLDVYRILFDAYQRVENRDGMLKTMLKLEQIFGWNYRDIDRYVAMIHLGNSMHDDTIVIKYATKIMQIQKRSNSYPQTPFVEFTLYQAYMNKESYMKAYKVIKSLDKRELSPANRARQKYLLGNVLSNLGRDKEAVKAYNASIKADKNSSWAKLSQSALKI</sequence>
<dbReference type="Pfam" id="PF24323">
    <property type="entry name" value="DUF7494"/>
    <property type="match status" value="1"/>
</dbReference>
<gene>
    <name evidence="2" type="ORF">MNB_SM-5-1208</name>
</gene>
<evidence type="ECO:0000259" key="1">
    <source>
        <dbReference type="Pfam" id="PF24323"/>
    </source>
</evidence>